<feature type="domain" description="GGDEF" evidence="8">
    <location>
        <begin position="263"/>
        <end position="395"/>
    </location>
</feature>
<dbReference type="Pfam" id="PF08447">
    <property type="entry name" value="PAS_3"/>
    <property type="match status" value="1"/>
</dbReference>
<gene>
    <name evidence="9" type="ORF">PVE_R2G0698</name>
</gene>
<dbReference type="SUPFAM" id="SSF55073">
    <property type="entry name" value="Nucleotide cyclase"/>
    <property type="match status" value="1"/>
</dbReference>
<dbReference type="FunFam" id="3.30.70.270:FF:000001">
    <property type="entry name" value="Diguanylate cyclase domain protein"/>
    <property type="match status" value="1"/>
</dbReference>
<evidence type="ECO:0000259" key="8">
    <source>
        <dbReference type="PROSITE" id="PS50887"/>
    </source>
</evidence>
<dbReference type="PANTHER" id="PTHR44757:SF2">
    <property type="entry name" value="BIOFILM ARCHITECTURE MAINTENANCE PROTEIN MBAA"/>
    <property type="match status" value="1"/>
</dbReference>
<dbReference type="NCBIfam" id="TIGR00229">
    <property type="entry name" value="sensory_box"/>
    <property type="match status" value="1"/>
</dbReference>
<comment type="subcellular location">
    <subcellularLocation>
        <location evidence="2">Cell inner membrane</location>
    </subcellularLocation>
</comment>
<accession>A0A1D3K8M9</accession>
<dbReference type="SUPFAM" id="SSF141868">
    <property type="entry name" value="EAL domain-like"/>
    <property type="match status" value="1"/>
</dbReference>
<dbReference type="SUPFAM" id="SSF55785">
    <property type="entry name" value="PYP-like sensor domain (PAS domain)"/>
    <property type="match status" value="1"/>
</dbReference>
<dbReference type="InterPro" id="IPR000014">
    <property type="entry name" value="PAS"/>
</dbReference>
<evidence type="ECO:0000313" key="9">
    <source>
        <dbReference type="EMBL" id="SBW84724.1"/>
    </source>
</evidence>
<dbReference type="GO" id="GO:0019825">
    <property type="term" value="F:oxygen binding"/>
    <property type="evidence" value="ECO:0007669"/>
    <property type="project" value="InterPro"/>
</dbReference>
<evidence type="ECO:0000256" key="1">
    <source>
        <dbReference type="ARBA" id="ARBA00001946"/>
    </source>
</evidence>
<dbReference type="Proteomes" id="UP000245431">
    <property type="component" value="Chromosome PVE_r2"/>
</dbReference>
<evidence type="ECO:0000256" key="2">
    <source>
        <dbReference type="ARBA" id="ARBA00004533"/>
    </source>
</evidence>
<dbReference type="SUPFAM" id="SSF46458">
    <property type="entry name" value="Globin-like"/>
    <property type="match status" value="1"/>
</dbReference>
<dbReference type="InterPro" id="IPR043128">
    <property type="entry name" value="Rev_trsase/Diguanyl_cyclase"/>
</dbReference>
<evidence type="ECO:0000313" key="10">
    <source>
        <dbReference type="Proteomes" id="UP000245431"/>
    </source>
</evidence>
<dbReference type="InterPro" id="IPR001633">
    <property type="entry name" value="EAL_dom"/>
</dbReference>
<dbReference type="InterPro" id="IPR012292">
    <property type="entry name" value="Globin/Proto"/>
</dbReference>
<evidence type="ECO:0000259" key="7">
    <source>
        <dbReference type="PROSITE" id="PS50883"/>
    </source>
</evidence>
<feature type="domain" description="PAS" evidence="5">
    <location>
        <begin position="103"/>
        <end position="175"/>
    </location>
</feature>
<dbReference type="InterPro" id="IPR029787">
    <property type="entry name" value="Nucleotide_cyclase"/>
</dbReference>
<evidence type="ECO:0000256" key="4">
    <source>
        <dbReference type="ARBA" id="ARBA00029839"/>
    </source>
</evidence>
<dbReference type="InterPro" id="IPR035965">
    <property type="entry name" value="PAS-like_dom_sf"/>
</dbReference>
<dbReference type="CDD" id="cd01948">
    <property type="entry name" value="EAL"/>
    <property type="match status" value="1"/>
</dbReference>
<dbReference type="NCBIfam" id="TIGR00254">
    <property type="entry name" value="GGDEF"/>
    <property type="match status" value="1"/>
</dbReference>
<dbReference type="Gene3D" id="3.20.20.450">
    <property type="entry name" value="EAL domain"/>
    <property type="match status" value="1"/>
</dbReference>
<dbReference type="PROSITE" id="PS50113">
    <property type="entry name" value="PAC"/>
    <property type="match status" value="1"/>
</dbReference>
<evidence type="ECO:0000259" key="5">
    <source>
        <dbReference type="PROSITE" id="PS50112"/>
    </source>
</evidence>
<dbReference type="PANTHER" id="PTHR44757">
    <property type="entry name" value="DIGUANYLATE CYCLASE DGCP"/>
    <property type="match status" value="1"/>
</dbReference>
<dbReference type="Pfam" id="PF00990">
    <property type="entry name" value="GGDEF"/>
    <property type="match status" value="1"/>
</dbReference>
<dbReference type="SMART" id="SM00091">
    <property type="entry name" value="PAS"/>
    <property type="match status" value="1"/>
</dbReference>
<feature type="domain" description="PAC" evidence="6">
    <location>
        <begin position="179"/>
        <end position="230"/>
    </location>
</feature>
<dbReference type="PROSITE" id="PS50887">
    <property type="entry name" value="GGDEF"/>
    <property type="match status" value="1"/>
</dbReference>
<dbReference type="Gene3D" id="3.30.70.270">
    <property type="match status" value="1"/>
</dbReference>
<dbReference type="CDD" id="cd01068">
    <property type="entry name" value="globin_sensor"/>
    <property type="match status" value="1"/>
</dbReference>
<evidence type="ECO:0000256" key="3">
    <source>
        <dbReference type="ARBA" id="ARBA00015125"/>
    </source>
</evidence>
<dbReference type="Gene3D" id="1.10.490.10">
    <property type="entry name" value="Globins"/>
    <property type="match status" value="1"/>
</dbReference>
<dbReference type="InterPro" id="IPR052155">
    <property type="entry name" value="Biofilm_reg_signaling"/>
</dbReference>
<dbReference type="AlphaFoldDB" id="A0A1D3K8M9"/>
<dbReference type="SMART" id="SM00267">
    <property type="entry name" value="GGDEF"/>
    <property type="match status" value="1"/>
</dbReference>
<dbReference type="PROSITE" id="PS50883">
    <property type="entry name" value="EAL"/>
    <property type="match status" value="1"/>
</dbReference>
<protein>
    <recommendedName>
        <fullName evidence="3">Diguanylate cyclase DosC</fullName>
    </recommendedName>
    <alternativeName>
        <fullName evidence="4">Direct oxygen-sensing cyclase</fullName>
    </alternativeName>
</protein>
<sequence length="686" mass="76890">MPEVTARLKQSQIEYYQRLWAGPYDDDYVNGRLRIGVIHQKVGLELKWYLGGYRLYLDDMLSSLFDDDRSITLYSSLLKAVFFDISLAIDTYSAAQHKALEDSEARFARALRGANDGLWDWHVDQDRLYVSERWASMLGLSRDSIGETSASWFSRIHPDDLPDFHQAIDAHLKGQTPSFHHEYRIRQHDSSYIWVLVRGVADVTTPGQLRMAGSQSDISAYKGAEQRLKHTARHDSLTGLANRMRFDEQLQHALLRQGKNGAREAALLFIDLDRFKLINDSLGHSAGDHVLVEVAKRLNGCLRPGDQLFRFGGDEFIVLLDGLAHSSDAEQVAQRLLDSLRQPLHLDNRTLVVSASIGITSLQGEGKTLDTLQAADLALYRAKAAGKAQFARYTEGLQSVAQHHQELESSLGQALQNDEFELHYQPICRINQGQGYLAGVEALLRWRSGERLIPPLEFIPALEESGEIIHVGEWVLRQACRQTRAWQLSGQRDLRCSVNISSRQLQQADFVPRLIDILQDSGLPPASLILEITESLLMHDNAETLSCLNELVSLGVQLALDDFCTGYSSLGYLTRFPLHILKLDKSFIDGIPYDNKQSAISQAIIGLGRSLGLEVVAEGVESDAQLDFVVGEGCHYAQGYWFSRPRPAAKLQQLFGGEDCFEGLWCLLLEAQQTPMYNPAATEAEQ</sequence>
<dbReference type="Pfam" id="PF00563">
    <property type="entry name" value="EAL"/>
    <property type="match status" value="1"/>
</dbReference>
<dbReference type="GO" id="GO:0020037">
    <property type="term" value="F:heme binding"/>
    <property type="evidence" value="ECO:0007669"/>
    <property type="project" value="InterPro"/>
</dbReference>
<dbReference type="Pfam" id="PF11563">
    <property type="entry name" value="Protoglobin"/>
    <property type="match status" value="1"/>
</dbReference>
<dbReference type="InterPro" id="IPR009050">
    <property type="entry name" value="Globin-like_sf"/>
</dbReference>
<dbReference type="InterPro" id="IPR039379">
    <property type="entry name" value="Protoglobin_sensor_dom"/>
</dbReference>
<dbReference type="InterPro" id="IPR000700">
    <property type="entry name" value="PAS-assoc_C"/>
</dbReference>
<dbReference type="InterPro" id="IPR000160">
    <property type="entry name" value="GGDEF_dom"/>
</dbReference>
<dbReference type="SMART" id="SM00052">
    <property type="entry name" value="EAL"/>
    <property type="match status" value="1"/>
</dbReference>
<dbReference type="InterPro" id="IPR013655">
    <property type="entry name" value="PAS_fold_3"/>
</dbReference>
<feature type="domain" description="EAL" evidence="7">
    <location>
        <begin position="404"/>
        <end position="659"/>
    </location>
</feature>
<dbReference type="Gene3D" id="3.30.450.20">
    <property type="entry name" value="PAS domain"/>
    <property type="match status" value="1"/>
</dbReference>
<organism evidence="9 10">
    <name type="scientific">Pseudomonas veronii 1YdBTEX2</name>
    <dbReference type="NCBI Taxonomy" id="1295141"/>
    <lineage>
        <taxon>Bacteria</taxon>
        <taxon>Pseudomonadati</taxon>
        <taxon>Pseudomonadota</taxon>
        <taxon>Gammaproteobacteria</taxon>
        <taxon>Pseudomonadales</taxon>
        <taxon>Pseudomonadaceae</taxon>
        <taxon>Pseudomonas</taxon>
    </lineage>
</organism>
<dbReference type="PROSITE" id="PS50112">
    <property type="entry name" value="PAS"/>
    <property type="match status" value="1"/>
</dbReference>
<dbReference type="CDD" id="cd00130">
    <property type="entry name" value="PAS"/>
    <property type="match status" value="1"/>
</dbReference>
<comment type="cofactor">
    <cofactor evidence="1">
        <name>Mg(2+)</name>
        <dbReference type="ChEBI" id="CHEBI:18420"/>
    </cofactor>
</comment>
<dbReference type="EMBL" id="LT599584">
    <property type="protein sequence ID" value="SBW84724.1"/>
    <property type="molecule type" value="Genomic_DNA"/>
</dbReference>
<evidence type="ECO:0000259" key="6">
    <source>
        <dbReference type="PROSITE" id="PS50113"/>
    </source>
</evidence>
<dbReference type="InterPro" id="IPR035919">
    <property type="entry name" value="EAL_sf"/>
</dbReference>
<dbReference type="GO" id="GO:0003824">
    <property type="term" value="F:catalytic activity"/>
    <property type="evidence" value="ECO:0007669"/>
    <property type="project" value="UniProtKB-ARBA"/>
</dbReference>
<dbReference type="InterPro" id="IPR044398">
    <property type="entry name" value="Globin-sensor_dom"/>
</dbReference>
<reference evidence="10" key="1">
    <citation type="submission" date="2016-07" db="EMBL/GenBank/DDBJ databases">
        <authorList>
            <person name="Florea S."/>
            <person name="Webb J.S."/>
            <person name="Jaromczyk J."/>
            <person name="Schardl C.L."/>
        </authorList>
    </citation>
    <scope>NUCLEOTIDE SEQUENCE [LARGE SCALE GENOMIC DNA]</scope>
    <source>
        <strain evidence="10">1YdBTEX2</strain>
    </source>
</reference>
<dbReference type="CDD" id="cd01949">
    <property type="entry name" value="GGDEF"/>
    <property type="match status" value="1"/>
</dbReference>
<proteinExistence type="predicted"/>
<name>A0A1D3K8M9_PSEVE</name>
<dbReference type="GO" id="GO:0005886">
    <property type="term" value="C:plasma membrane"/>
    <property type="evidence" value="ECO:0007669"/>
    <property type="project" value="UniProtKB-SubCell"/>
</dbReference>